<dbReference type="GO" id="GO:0009425">
    <property type="term" value="C:bacterial-type flagellum basal body"/>
    <property type="evidence" value="ECO:0007669"/>
    <property type="project" value="UniProtKB-SubCell"/>
</dbReference>
<dbReference type="EMBL" id="VCMV01000077">
    <property type="protein sequence ID" value="KAB0264344.1"/>
    <property type="molecule type" value="Genomic_DNA"/>
</dbReference>
<evidence type="ECO:0000256" key="1">
    <source>
        <dbReference type="ARBA" id="ARBA00004117"/>
    </source>
</evidence>
<name>A0A5N3P3Q0_9HYPH</name>
<evidence type="ECO:0000313" key="3">
    <source>
        <dbReference type="EMBL" id="KAB0264344.1"/>
    </source>
</evidence>
<comment type="subcellular location">
    <subcellularLocation>
        <location evidence="1">Bacterial flagellum basal body</location>
    </subcellularLocation>
</comment>
<dbReference type="AlphaFoldDB" id="A0A5N3P3Q0"/>
<accession>A0A5N3P3Q0</accession>
<keyword evidence="3" id="KW-0969">Cilium</keyword>
<keyword evidence="4" id="KW-1185">Reference proteome</keyword>
<keyword evidence="3" id="KW-0966">Cell projection</keyword>
<dbReference type="OrthoDB" id="9788334at2"/>
<dbReference type="InterPro" id="IPR001444">
    <property type="entry name" value="Flag_bb_rod_N"/>
</dbReference>
<evidence type="ECO:0000313" key="4">
    <source>
        <dbReference type="Proteomes" id="UP000325684"/>
    </source>
</evidence>
<protein>
    <submittedName>
        <fullName evidence="3">Flagellar basal body rod protein FlgB</fullName>
    </submittedName>
</protein>
<keyword evidence="3" id="KW-0282">Flagellum</keyword>
<dbReference type="NCBIfam" id="NF004653">
    <property type="entry name" value="PRK06003.1"/>
    <property type="match status" value="1"/>
</dbReference>
<proteinExistence type="predicted"/>
<dbReference type="Proteomes" id="UP000325684">
    <property type="component" value="Unassembled WGS sequence"/>
</dbReference>
<organism evidence="3 4">
    <name type="scientific">Microvirga brassicacearum</name>
    <dbReference type="NCBI Taxonomy" id="2580413"/>
    <lineage>
        <taxon>Bacteria</taxon>
        <taxon>Pseudomonadati</taxon>
        <taxon>Pseudomonadota</taxon>
        <taxon>Alphaproteobacteria</taxon>
        <taxon>Hyphomicrobiales</taxon>
        <taxon>Methylobacteriaceae</taxon>
        <taxon>Microvirga</taxon>
    </lineage>
</organism>
<reference evidence="3 4" key="1">
    <citation type="journal article" date="2019" name="Microorganisms">
        <title>Genome Insights into the Novel Species Microvirga brassicacearum, a Rapeseed Endophyte with Biotechnological Potential.</title>
        <authorList>
            <person name="Jimenez-Gomez A."/>
            <person name="Saati-Santamaria Z."/>
            <person name="Igual J.M."/>
            <person name="Rivas R."/>
            <person name="Mateos P.F."/>
            <person name="Garcia-Fraile P."/>
        </authorList>
    </citation>
    <scope>NUCLEOTIDE SEQUENCE [LARGE SCALE GENOMIC DNA]</scope>
    <source>
        <strain evidence="3 4">CDVBN77</strain>
    </source>
</reference>
<evidence type="ECO:0000259" key="2">
    <source>
        <dbReference type="Pfam" id="PF00460"/>
    </source>
</evidence>
<feature type="domain" description="Flagellar basal body rod protein N-terminal" evidence="2">
    <location>
        <begin position="39"/>
        <end position="59"/>
    </location>
</feature>
<dbReference type="Pfam" id="PF00460">
    <property type="entry name" value="Flg_bb_rod"/>
    <property type="match status" value="1"/>
</dbReference>
<comment type="caution">
    <text evidence="3">The sequence shown here is derived from an EMBL/GenBank/DDBJ whole genome shotgun (WGS) entry which is preliminary data.</text>
</comment>
<sequence>MSASRKVVGVNRLPKTSSEASVTAPVYLFDVASRQAKWLAVRQSAISGNIANANTPGFRARDVEPFADILDKTKLTMVATRANHIGFDARHVEGTKVKKADTWDTVYSGNSVSLEQELTKSGEVARQHTLNTTIVKSFHRMLMSAVRTGS</sequence>
<gene>
    <name evidence="3" type="primary">flgB</name>
    <name evidence="3" type="ORF">FEZ63_23890</name>
</gene>